<proteinExistence type="predicted"/>
<organism evidence="2">
    <name type="scientific">Fusarium oxysporum f. sp. melonis 26406</name>
    <dbReference type="NCBI Taxonomy" id="1089452"/>
    <lineage>
        <taxon>Eukaryota</taxon>
        <taxon>Fungi</taxon>
        <taxon>Dikarya</taxon>
        <taxon>Ascomycota</taxon>
        <taxon>Pezizomycotina</taxon>
        <taxon>Sordariomycetes</taxon>
        <taxon>Hypocreomycetidae</taxon>
        <taxon>Hypocreales</taxon>
        <taxon>Nectriaceae</taxon>
        <taxon>Fusarium</taxon>
        <taxon>Fusarium oxysporum species complex</taxon>
    </lineage>
</organism>
<evidence type="ECO:0000313" key="2">
    <source>
        <dbReference type="EMBL" id="EXK26000.1"/>
    </source>
</evidence>
<dbReference type="AlphaFoldDB" id="W9Z3T2"/>
<reference evidence="2" key="2">
    <citation type="submission" date="2012-05" db="EMBL/GenBank/DDBJ databases">
        <title>Annotation of the Genome Sequence of Fusarium oxysporum f. sp. melonis 26406.</title>
        <authorList>
            <consortium name="The Broad Institute Genomics Platform"/>
            <person name="Ma L.-J."/>
            <person name="Corby-Kistler H."/>
            <person name="Broz K."/>
            <person name="Gale L.R."/>
            <person name="Jonkers W."/>
            <person name="O'Donnell K."/>
            <person name="Ploetz R."/>
            <person name="Steinberg C."/>
            <person name="Schwartz D.C."/>
            <person name="VanEtten H."/>
            <person name="Zhou S."/>
            <person name="Young S.K."/>
            <person name="Zeng Q."/>
            <person name="Gargeya S."/>
            <person name="Fitzgerald M."/>
            <person name="Abouelleil A."/>
            <person name="Alvarado L."/>
            <person name="Chapman S.B."/>
            <person name="Gainer-Dewar J."/>
            <person name="Goldberg J."/>
            <person name="Griggs A."/>
            <person name="Gujja S."/>
            <person name="Hansen M."/>
            <person name="Howarth C."/>
            <person name="Imamovic A."/>
            <person name="Ireland A."/>
            <person name="Larimer J."/>
            <person name="McCowan C."/>
            <person name="Murphy C."/>
            <person name="Pearson M."/>
            <person name="Poon T.W."/>
            <person name="Priest M."/>
            <person name="Roberts A."/>
            <person name="Saif S."/>
            <person name="Shea T."/>
            <person name="Sykes S."/>
            <person name="Wortman J."/>
            <person name="Nusbaum C."/>
            <person name="Birren B."/>
        </authorList>
    </citation>
    <scope>NUCLEOTIDE SEQUENCE</scope>
    <source>
        <strain evidence="2">26406</strain>
    </source>
</reference>
<protein>
    <submittedName>
        <fullName evidence="2">Uncharacterized protein</fullName>
    </submittedName>
</protein>
<reference evidence="2" key="1">
    <citation type="submission" date="2012-04" db="EMBL/GenBank/DDBJ databases">
        <title>The Genome Sequence of Fusarium oxysporum melonis.</title>
        <authorList>
            <consortium name="The Broad Institute Genome Sequencing Platform"/>
            <person name="Ma L.-J."/>
            <person name="Gale L.R."/>
            <person name="Schwartz D.C."/>
            <person name="Zhou S."/>
            <person name="Corby-Kistler H."/>
            <person name="Young S.K."/>
            <person name="Zeng Q."/>
            <person name="Gargeya S."/>
            <person name="Fitzgerald M."/>
            <person name="Haas B."/>
            <person name="Abouelleil A."/>
            <person name="Alvarado L."/>
            <person name="Arachchi H.M."/>
            <person name="Berlin A."/>
            <person name="Brown A."/>
            <person name="Chapman S.B."/>
            <person name="Chen Z."/>
            <person name="Dunbar C."/>
            <person name="Freedman E."/>
            <person name="Gearin G."/>
            <person name="Goldberg J."/>
            <person name="Griggs A."/>
            <person name="Gujja S."/>
            <person name="Heiman D."/>
            <person name="Howarth C."/>
            <person name="Larson L."/>
            <person name="Lui A."/>
            <person name="MacDonald P.J.P."/>
            <person name="Montmayeur A."/>
            <person name="Murphy C."/>
            <person name="Neiman D."/>
            <person name="Pearson M."/>
            <person name="Priest M."/>
            <person name="Roberts A."/>
            <person name="Saif S."/>
            <person name="Shea T."/>
            <person name="Shenoy N."/>
            <person name="Sisk P."/>
            <person name="Stolte C."/>
            <person name="Sykes S."/>
            <person name="Wortman J."/>
            <person name="Nusbaum C."/>
            <person name="Birren B."/>
        </authorList>
    </citation>
    <scope>NUCLEOTIDE SEQUENCE</scope>
    <source>
        <strain evidence="2">26406</strain>
    </source>
</reference>
<evidence type="ECO:0000256" key="1">
    <source>
        <dbReference type="SAM" id="MobiDB-lite"/>
    </source>
</evidence>
<accession>W9Z3T2</accession>
<sequence>MRARKLIHDRDKTKLITAIENFDIAERVAAHIEAVNSADSVSEVVSSIRLDGSDEAETNGLRKQPKERRLGVGSPQRYERGSCYGLKSQEDFRMGDELPDINVNDMRIEGIMPRGDLRLYEEKSPEKAYVIRRNELPDALKSFISKTKPLESRDAQSLPGVKVLDFVVKNIAVGGGGSISLLGRLRGADKLFVLSKTTFNRAFDKDDVETFWENNSKMLSDALKRRDSYAKWREGLKLTGSIRRSKRLRELKANVEGSNE</sequence>
<dbReference type="Proteomes" id="UP000030703">
    <property type="component" value="Unassembled WGS sequence"/>
</dbReference>
<name>W9Z3T2_FUSOX</name>
<dbReference type="VEuPathDB" id="FungiDB:FOMG_17400"/>
<gene>
    <name evidence="2" type="ORF">FOMG_17400</name>
</gene>
<dbReference type="EMBL" id="JH659375">
    <property type="protein sequence ID" value="EXK26000.1"/>
    <property type="molecule type" value="Genomic_DNA"/>
</dbReference>
<dbReference type="HOGENOM" id="CLU_1069743_0_0_1"/>
<feature type="region of interest" description="Disordered" evidence="1">
    <location>
        <begin position="55"/>
        <end position="76"/>
    </location>
</feature>